<dbReference type="SUPFAM" id="SSF53098">
    <property type="entry name" value="Ribonuclease H-like"/>
    <property type="match status" value="2"/>
</dbReference>
<dbReference type="InterPro" id="IPR050951">
    <property type="entry name" value="Retrovirus_Pol_polyprotein"/>
</dbReference>
<dbReference type="Proteomes" id="UP000694888">
    <property type="component" value="Unplaced"/>
</dbReference>
<dbReference type="GeneID" id="106011201"/>
<dbReference type="InterPro" id="IPR041588">
    <property type="entry name" value="Integrase_H2C2"/>
</dbReference>
<dbReference type="Gene3D" id="1.10.340.70">
    <property type="match status" value="1"/>
</dbReference>
<name>A0ABM0ZVL1_APLCA</name>
<dbReference type="InterPro" id="IPR012337">
    <property type="entry name" value="RNaseH-like_sf"/>
</dbReference>
<dbReference type="InterPro" id="IPR055475">
    <property type="entry name" value="DUF7047"/>
</dbReference>
<dbReference type="PANTHER" id="PTHR37984:SF5">
    <property type="entry name" value="PROTEIN NYNRIN-LIKE"/>
    <property type="match status" value="1"/>
</dbReference>
<proteinExistence type="predicted"/>
<feature type="compositionally biased region" description="Basic and acidic residues" evidence="1">
    <location>
        <begin position="623"/>
        <end position="632"/>
    </location>
</feature>
<dbReference type="Pfam" id="PF23088">
    <property type="entry name" value="DUF7047"/>
    <property type="match status" value="1"/>
</dbReference>
<feature type="region of interest" description="Disordered" evidence="1">
    <location>
        <begin position="592"/>
        <end position="644"/>
    </location>
</feature>
<evidence type="ECO:0000313" key="3">
    <source>
        <dbReference type="Proteomes" id="UP000694888"/>
    </source>
</evidence>
<dbReference type="Gene3D" id="3.30.420.10">
    <property type="entry name" value="Ribonuclease H-like superfamily/Ribonuclease H"/>
    <property type="match status" value="2"/>
</dbReference>
<dbReference type="RefSeq" id="XP_012935452.1">
    <property type="nucleotide sequence ID" value="XM_013079998.2"/>
</dbReference>
<dbReference type="PROSITE" id="PS50994">
    <property type="entry name" value="INTEGRASE"/>
    <property type="match status" value="1"/>
</dbReference>
<gene>
    <name evidence="4" type="primary">LOC106011201</name>
</gene>
<reference evidence="4" key="1">
    <citation type="submission" date="2025-08" db="UniProtKB">
        <authorList>
            <consortium name="RefSeq"/>
        </authorList>
    </citation>
    <scope>IDENTIFICATION</scope>
</reference>
<dbReference type="PANTHER" id="PTHR37984">
    <property type="entry name" value="PROTEIN CBG26694"/>
    <property type="match status" value="1"/>
</dbReference>
<accession>A0ABM0ZVL1</accession>
<evidence type="ECO:0000313" key="4">
    <source>
        <dbReference type="RefSeq" id="XP_012935452.1"/>
    </source>
</evidence>
<dbReference type="Pfam" id="PF17921">
    <property type="entry name" value="Integrase_H2C2"/>
    <property type="match status" value="1"/>
</dbReference>
<dbReference type="InterPro" id="IPR036397">
    <property type="entry name" value="RNaseH_sf"/>
</dbReference>
<feature type="domain" description="Integrase catalytic" evidence="2">
    <location>
        <begin position="364"/>
        <end position="485"/>
    </location>
</feature>
<keyword evidence="3" id="KW-1185">Reference proteome</keyword>
<organism evidence="3 4">
    <name type="scientific">Aplysia californica</name>
    <name type="common">California sea hare</name>
    <dbReference type="NCBI Taxonomy" id="6500"/>
    <lineage>
        <taxon>Eukaryota</taxon>
        <taxon>Metazoa</taxon>
        <taxon>Spiralia</taxon>
        <taxon>Lophotrochozoa</taxon>
        <taxon>Mollusca</taxon>
        <taxon>Gastropoda</taxon>
        <taxon>Heterobranchia</taxon>
        <taxon>Euthyneura</taxon>
        <taxon>Tectipleura</taxon>
        <taxon>Aplysiida</taxon>
        <taxon>Aplysioidea</taxon>
        <taxon>Aplysiidae</taxon>
        <taxon>Aplysia</taxon>
    </lineage>
</organism>
<protein>
    <submittedName>
        <fullName evidence="4">Uncharacterized protein LOC106011201</fullName>
    </submittedName>
</protein>
<dbReference type="InterPro" id="IPR002156">
    <property type="entry name" value="RNaseH_domain"/>
</dbReference>
<dbReference type="Pfam" id="PF13456">
    <property type="entry name" value="RVT_3"/>
    <property type="match status" value="1"/>
</dbReference>
<evidence type="ECO:0000256" key="1">
    <source>
        <dbReference type="SAM" id="MobiDB-lite"/>
    </source>
</evidence>
<dbReference type="InterPro" id="IPR001584">
    <property type="entry name" value="Integrase_cat-core"/>
</dbReference>
<sequence length="644" mass="72160">MTKILKTVLNKDEKIDSATQSYIDDILLDESKVTSAALVKHLANYGLTTKEPEPLDGGAALGLKLKSDSTGDLIFSRANRIPHAVSKVTKRELFSICGKLTGHYPVAGWLRIACSYIKRRANGTNWEEIVNDEVEKMLKEMLSRLTNEDPVKGKWYVPKATKGTVWCDASSIGYGVLLEVNGNAVEDAAWLRKPSDFDHINVAELEAVMKGVNMAIKWNISEIEVITDSATVAGWIKTVLSEERRVHTKGAAELIVKRRLGILKSLINEFGLVLSVTLVPTRKNKADILTRVKKEWLSTGGYGMEEGEPEPCVCATGHLDLKDLHDMHHMGVDRTLYLARKVLPETSRADVKKVVQACEQCQSIDPAPVVHEAGNLDVATDWTRLAIDITHHHQVPYLSIVDCGPGRFAIWKKLRRETAGFVTEVVEELMLERGPVREILMDNGTVFRSDCFWQMLQKWNIKPLFRAAYRPTGNGIVERHHRTVKSIAERGNIPPQEAVFWYNSTPRAGLDPASVPQRAVYRYDWRNHIVVNEEEDGPGRFEVGDDVWVKPPQSKCTTKWNRGTVTGVNSINNVAVDGMARHILDVRRVVRDVTSEEEDDEGGGGEQQTLQTLTRNEGAGEPPPRRYPDPVRKTPGWLVDYETQ</sequence>
<evidence type="ECO:0000259" key="2">
    <source>
        <dbReference type="PROSITE" id="PS50994"/>
    </source>
</evidence>